<sequence>MDSLIYSFGAERNLSLISFLFFAARPPPAAARRRPPPPALRWTTLPRPIKAVIKRADHYSCRKAHGARPGAAHRSDD</sequence>
<name>A0A4C1X5U6_EUMVA</name>
<evidence type="ECO:0000313" key="2">
    <source>
        <dbReference type="Proteomes" id="UP000299102"/>
    </source>
</evidence>
<dbReference type="Proteomes" id="UP000299102">
    <property type="component" value="Unassembled WGS sequence"/>
</dbReference>
<comment type="caution">
    <text evidence="1">The sequence shown here is derived from an EMBL/GenBank/DDBJ whole genome shotgun (WGS) entry which is preliminary data.</text>
</comment>
<organism evidence="1 2">
    <name type="scientific">Eumeta variegata</name>
    <name type="common">Bagworm moth</name>
    <name type="synonym">Eumeta japonica</name>
    <dbReference type="NCBI Taxonomy" id="151549"/>
    <lineage>
        <taxon>Eukaryota</taxon>
        <taxon>Metazoa</taxon>
        <taxon>Ecdysozoa</taxon>
        <taxon>Arthropoda</taxon>
        <taxon>Hexapoda</taxon>
        <taxon>Insecta</taxon>
        <taxon>Pterygota</taxon>
        <taxon>Neoptera</taxon>
        <taxon>Endopterygota</taxon>
        <taxon>Lepidoptera</taxon>
        <taxon>Glossata</taxon>
        <taxon>Ditrysia</taxon>
        <taxon>Tineoidea</taxon>
        <taxon>Psychidae</taxon>
        <taxon>Oiketicinae</taxon>
        <taxon>Eumeta</taxon>
    </lineage>
</organism>
<reference evidence="1 2" key="1">
    <citation type="journal article" date="2019" name="Commun. Biol.">
        <title>The bagworm genome reveals a unique fibroin gene that provides high tensile strength.</title>
        <authorList>
            <person name="Kono N."/>
            <person name="Nakamura H."/>
            <person name="Ohtoshi R."/>
            <person name="Tomita M."/>
            <person name="Numata K."/>
            <person name="Arakawa K."/>
        </authorList>
    </citation>
    <scope>NUCLEOTIDE SEQUENCE [LARGE SCALE GENOMIC DNA]</scope>
</reference>
<dbReference type="AlphaFoldDB" id="A0A4C1X5U6"/>
<dbReference type="EMBL" id="BGZK01000753">
    <property type="protein sequence ID" value="GBP59131.1"/>
    <property type="molecule type" value="Genomic_DNA"/>
</dbReference>
<gene>
    <name evidence="1" type="ORF">EVAR_44371_1</name>
</gene>
<evidence type="ECO:0000313" key="1">
    <source>
        <dbReference type="EMBL" id="GBP59131.1"/>
    </source>
</evidence>
<accession>A0A4C1X5U6</accession>
<keyword evidence="2" id="KW-1185">Reference proteome</keyword>
<proteinExistence type="predicted"/>
<protein>
    <submittedName>
        <fullName evidence="1">Uncharacterized protein</fullName>
    </submittedName>
</protein>